<sequence length="190" mass="21509">MQEIKTFLMMGRPGAGKGTQARLLAKEIGAEIYSSGNRLREMAKGHGFVNSKIKSTIERGELLPSWFSSHLFVEVLLSLSPEDKIVFEGACRKLAEAQSFDETTQWLERPYKAVFIDISDAEVEKRLLLRKSAEGRKDDASDSIGRRIKEYEENTAFAVEFFKSRGTLLEINGEQLIELVHQDVLKALRQ</sequence>
<dbReference type="Proteomes" id="UP000034740">
    <property type="component" value="Unassembled WGS sequence"/>
</dbReference>
<evidence type="ECO:0000256" key="3">
    <source>
        <dbReference type="ARBA" id="ARBA00022741"/>
    </source>
</evidence>
<evidence type="ECO:0000256" key="1">
    <source>
        <dbReference type="ARBA" id="ARBA00022679"/>
    </source>
</evidence>
<dbReference type="GO" id="GO:0005737">
    <property type="term" value="C:cytoplasm"/>
    <property type="evidence" value="ECO:0007669"/>
    <property type="project" value="UniProtKB-SubCell"/>
</dbReference>
<evidence type="ECO:0000256" key="6">
    <source>
        <dbReference type="RuleBase" id="RU003331"/>
    </source>
</evidence>
<dbReference type="PANTHER" id="PTHR23359">
    <property type="entry name" value="NUCLEOTIDE KINASE"/>
    <property type="match status" value="1"/>
</dbReference>
<protein>
    <recommendedName>
        <fullName evidence="6">Adenylate kinase</fullName>
        <ecNumber evidence="6">2.7.4.3</ecNumber>
    </recommendedName>
</protein>
<evidence type="ECO:0000256" key="2">
    <source>
        <dbReference type="ARBA" id="ARBA00022727"/>
    </source>
</evidence>
<keyword evidence="6" id="KW-0067">ATP-binding</keyword>
<reference evidence="7 8" key="1">
    <citation type="journal article" date="2015" name="Nature">
        <title>rRNA introns, odd ribosomes, and small enigmatic genomes across a large radiation of phyla.</title>
        <authorList>
            <person name="Brown C.T."/>
            <person name="Hug L.A."/>
            <person name="Thomas B.C."/>
            <person name="Sharon I."/>
            <person name="Castelle C.J."/>
            <person name="Singh A."/>
            <person name="Wilkins M.J."/>
            <person name="Williams K.H."/>
            <person name="Banfield J.F."/>
        </authorList>
    </citation>
    <scope>NUCLEOTIDE SEQUENCE [LARGE SCALE GENOMIC DNA]</scope>
</reference>
<dbReference type="GO" id="GO:0004017">
    <property type="term" value="F:AMP kinase activity"/>
    <property type="evidence" value="ECO:0007669"/>
    <property type="project" value="UniProtKB-EC"/>
</dbReference>
<gene>
    <name evidence="7" type="ORF">UY83_C0001G0078</name>
</gene>
<dbReference type="PRINTS" id="PR00094">
    <property type="entry name" value="ADENYLTKNASE"/>
</dbReference>
<name>A0A0G2A565_9BACT</name>
<dbReference type="SUPFAM" id="SSF52540">
    <property type="entry name" value="P-loop containing nucleoside triphosphate hydrolases"/>
    <property type="match status" value="1"/>
</dbReference>
<keyword evidence="3 6" id="KW-0547">Nucleotide-binding</keyword>
<comment type="caution">
    <text evidence="7">The sequence shown here is derived from an EMBL/GenBank/DDBJ whole genome shotgun (WGS) entry which is preliminary data.</text>
</comment>
<comment type="subunit">
    <text evidence="6">Monomer.</text>
</comment>
<evidence type="ECO:0000313" key="7">
    <source>
        <dbReference type="EMBL" id="KKW36047.1"/>
    </source>
</evidence>
<evidence type="ECO:0000256" key="5">
    <source>
        <dbReference type="RuleBase" id="RU003330"/>
    </source>
</evidence>
<dbReference type="EC" id="2.7.4.3" evidence="6"/>
<dbReference type="AlphaFoldDB" id="A0A0G2A565"/>
<organism evidence="7 8">
    <name type="scientific">Candidatus Adlerbacteria bacterium GW2011_GWA1_54_10</name>
    <dbReference type="NCBI Taxonomy" id="1618605"/>
    <lineage>
        <taxon>Bacteria</taxon>
        <taxon>Candidatus Adleribacteriota</taxon>
    </lineage>
</organism>
<dbReference type="InterPro" id="IPR000850">
    <property type="entry name" value="Adenylat/UMP-CMP_kin"/>
</dbReference>
<proteinExistence type="inferred from homology"/>
<keyword evidence="2" id="KW-0545">Nucleotide biosynthesis</keyword>
<keyword evidence="4 5" id="KW-0418">Kinase</keyword>
<dbReference type="CDD" id="cd01428">
    <property type="entry name" value="ADK"/>
    <property type="match status" value="1"/>
</dbReference>
<evidence type="ECO:0000256" key="4">
    <source>
        <dbReference type="ARBA" id="ARBA00022777"/>
    </source>
</evidence>
<dbReference type="InterPro" id="IPR027417">
    <property type="entry name" value="P-loop_NTPase"/>
</dbReference>
<evidence type="ECO:0000313" key="8">
    <source>
        <dbReference type="Proteomes" id="UP000034740"/>
    </source>
</evidence>
<dbReference type="Pfam" id="PF00406">
    <property type="entry name" value="ADK"/>
    <property type="match status" value="1"/>
</dbReference>
<comment type="similarity">
    <text evidence="5">Belongs to the adenylate kinase family.</text>
</comment>
<dbReference type="GO" id="GO:0005524">
    <property type="term" value="F:ATP binding"/>
    <property type="evidence" value="ECO:0007669"/>
    <property type="project" value="UniProtKB-KW"/>
</dbReference>
<dbReference type="Gene3D" id="3.40.50.300">
    <property type="entry name" value="P-loop containing nucleotide triphosphate hydrolases"/>
    <property type="match status" value="1"/>
</dbReference>
<comment type="catalytic activity">
    <reaction evidence="6">
        <text>AMP + ATP = 2 ADP</text>
        <dbReference type="Rhea" id="RHEA:12973"/>
        <dbReference type="ChEBI" id="CHEBI:30616"/>
        <dbReference type="ChEBI" id="CHEBI:456215"/>
        <dbReference type="ChEBI" id="CHEBI:456216"/>
        <dbReference type="EC" id="2.7.4.3"/>
    </reaction>
</comment>
<comment type="subcellular location">
    <subcellularLocation>
        <location evidence="6">Cytoplasm</location>
    </subcellularLocation>
</comment>
<dbReference type="EMBL" id="LCRO01000001">
    <property type="protein sequence ID" value="KKW36047.1"/>
    <property type="molecule type" value="Genomic_DNA"/>
</dbReference>
<accession>A0A0G2A565</accession>
<keyword evidence="1 5" id="KW-0808">Transferase</keyword>